<reference evidence="3 4" key="1">
    <citation type="submission" date="2023-02" db="EMBL/GenBank/DDBJ databases">
        <title>LHISI_Scaffold_Assembly.</title>
        <authorList>
            <person name="Stuart O.P."/>
            <person name="Cleave R."/>
            <person name="Magrath M.J.L."/>
            <person name="Mikheyev A.S."/>
        </authorList>
    </citation>
    <scope>NUCLEOTIDE SEQUENCE [LARGE SCALE GENOMIC DNA]</scope>
    <source>
        <strain evidence="3">Daus_M_001</strain>
        <tissue evidence="3">Leg muscle</tissue>
    </source>
</reference>
<comment type="caution">
    <text evidence="3">The sequence shown here is derived from an EMBL/GenBank/DDBJ whole genome shotgun (WGS) entry which is preliminary data.</text>
</comment>
<protein>
    <recommendedName>
        <fullName evidence="2">PiggyBac transposable element-derived protein domain-containing protein</fullName>
    </recommendedName>
</protein>
<evidence type="ECO:0000259" key="2">
    <source>
        <dbReference type="Pfam" id="PF13843"/>
    </source>
</evidence>
<feature type="domain" description="PiggyBac transposable element-derived protein" evidence="2">
    <location>
        <begin position="135"/>
        <end position="254"/>
    </location>
</feature>
<accession>A0ABQ9HUR0</accession>
<name>A0ABQ9HUR0_9NEOP</name>
<evidence type="ECO:0000256" key="1">
    <source>
        <dbReference type="SAM" id="MobiDB-lite"/>
    </source>
</evidence>
<dbReference type="Proteomes" id="UP001159363">
    <property type="component" value="Chromosome 3"/>
</dbReference>
<dbReference type="PANTHER" id="PTHR46599:SF3">
    <property type="entry name" value="PIGGYBAC TRANSPOSABLE ELEMENT-DERIVED PROTEIN 4"/>
    <property type="match status" value="1"/>
</dbReference>
<sequence>MDHNSGVRKIICPDDSNFEAITSRWLQEVDEEDCSDDNCDEDVAVHSDHSTPEQDEVNTINNVSDNKDSTSCQTQHSVQNYYGKNTCQWAANPFTSRTRTQKHNIIMQLPGLRGPACVDIEADAETVWNLTINYEITQIILKWTNVKLGRQRATKDNANVTDIRDLDMTELKAFIGLVLYSAVFKSNQESTRTLSATNNKGRNIFWWVMSRHQFEILLANLQFDNLDDRNESKNIRLDAPIREIFDKFVTNSSCYIASDLVLA</sequence>
<gene>
    <name evidence="3" type="ORF">PR048_007621</name>
</gene>
<proteinExistence type="predicted"/>
<evidence type="ECO:0000313" key="4">
    <source>
        <dbReference type="Proteomes" id="UP001159363"/>
    </source>
</evidence>
<feature type="region of interest" description="Disordered" evidence="1">
    <location>
        <begin position="42"/>
        <end position="69"/>
    </location>
</feature>
<dbReference type="PANTHER" id="PTHR46599">
    <property type="entry name" value="PIGGYBAC TRANSPOSABLE ELEMENT-DERIVED PROTEIN 4"/>
    <property type="match status" value="1"/>
</dbReference>
<evidence type="ECO:0000313" key="3">
    <source>
        <dbReference type="EMBL" id="KAJ8888134.1"/>
    </source>
</evidence>
<feature type="compositionally biased region" description="Polar residues" evidence="1">
    <location>
        <begin position="57"/>
        <end position="69"/>
    </location>
</feature>
<organism evidence="3 4">
    <name type="scientific">Dryococelus australis</name>
    <dbReference type="NCBI Taxonomy" id="614101"/>
    <lineage>
        <taxon>Eukaryota</taxon>
        <taxon>Metazoa</taxon>
        <taxon>Ecdysozoa</taxon>
        <taxon>Arthropoda</taxon>
        <taxon>Hexapoda</taxon>
        <taxon>Insecta</taxon>
        <taxon>Pterygota</taxon>
        <taxon>Neoptera</taxon>
        <taxon>Polyneoptera</taxon>
        <taxon>Phasmatodea</taxon>
        <taxon>Verophasmatodea</taxon>
        <taxon>Anareolatae</taxon>
        <taxon>Phasmatidae</taxon>
        <taxon>Eurycanthinae</taxon>
        <taxon>Dryococelus</taxon>
    </lineage>
</organism>
<dbReference type="InterPro" id="IPR029526">
    <property type="entry name" value="PGBD"/>
</dbReference>
<dbReference type="Pfam" id="PF13843">
    <property type="entry name" value="DDE_Tnp_1_7"/>
    <property type="match status" value="1"/>
</dbReference>
<dbReference type="EMBL" id="JARBHB010000003">
    <property type="protein sequence ID" value="KAJ8888134.1"/>
    <property type="molecule type" value="Genomic_DNA"/>
</dbReference>
<feature type="compositionally biased region" description="Basic and acidic residues" evidence="1">
    <location>
        <begin position="43"/>
        <end position="52"/>
    </location>
</feature>
<keyword evidence="4" id="KW-1185">Reference proteome</keyword>